<organism evidence="1 2">
    <name type="scientific">Eutypa lata (strain UCR-EL1)</name>
    <name type="common">Grapevine dieback disease fungus</name>
    <name type="synonym">Eutypa armeniacae</name>
    <dbReference type="NCBI Taxonomy" id="1287681"/>
    <lineage>
        <taxon>Eukaryota</taxon>
        <taxon>Fungi</taxon>
        <taxon>Dikarya</taxon>
        <taxon>Ascomycota</taxon>
        <taxon>Pezizomycotina</taxon>
        <taxon>Sordariomycetes</taxon>
        <taxon>Xylariomycetidae</taxon>
        <taxon>Xylariales</taxon>
        <taxon>Diatrypaceae</taxon>
        <taxon>Eutypa</taxon>
    </lineage>
</organism>
<dbReference type="OrthoDB" id="5340558at2759"/>
<proteinExistence type="predicted"/>
<sequence>MTPTTTPAMSTSLLPGAGSSLIDRLPDELLLEVIRYAVKGDKSLPFYLNKRVPHEENREHRGSWLFINSTNRRIRRVGRPLFIPNRVFGMTFGTAEHLRNGGLSRICNAEDQMLALHSIRYITLFNITSVSTTCFMKLPKLLSAFTELQKCTLVFGNDAHPGAYPKVQPTLVDTPAQMKELLYAAGVPKHLELEVAVMVETAGTVETVSQRAAWLWGSHHPTLVDWIYPILKVKIDLMAKVAEKA</sequence>
<accession>M7SG49</accession>
<evidence type="ECO:0000313" key="1">
    <source>
        <dbReference type="EMBL" id="EMR65239.1"/>
    </source>
</evidence>
<dbReference type="EMBL" id="KB706905">
    <property type="protein sequence ID" value="EMR65239.1"/>
    <property type="molecule type" value="Genomic_DNA"/>
</dbReference>
<keyword evidence="2" id="KW-1185">Reference proteome</keyword>
<name>M7SG49_EUTLA</name>
<gene>
    <name evidence="1" type="ORF">UCREL1_7786</name>
</gene>
<reference evidence="2" key="1">
    <citation type="journal article" date="2013" name="Genome Announc.">
        <title>Draft genome sequence of the grapevine dieback fungus Eutypa lata UCR-EL1.</title>
        <authorList>
            <person name="Blanco-Ulate B."/>
            <person name="Rolshausen P.E."/>
            <person name="Cantu D."/>
        </authorList>
    </citation>
    <scope>NUCLEOTIDE SEQUENCE [LARGE SCALE GENOMIC DNA]</scope>
    <source>
        <strain evidence="2">UCR-EL1</strain>
    </source>
</reference>
<protein>
    <submittedName>
        <fullName evidence="1">Uncharacterized protein</fullName>
    </submittedName>
</protein>
<dbReference type="KEGG" id="ela:UCREL1_7786"/>
<dbReference type="HOGENOM" id="CLU_1133587_0_0_1"/>
<evidence type="ECO:0000313" key="2">
    <source>
        <dbReference type="Proteomes" id="UP000012174"/>
    </source>
</evidence>
<dbReference type="AlphaFoldDB" id="M7SG49"/>
<dbReference type="Proteomes" id="UP000012174">
    <property type="component" value="Unassembled WGS sequence"/>
</dbReference>